<dbReference type="Gene3D" id="3.30.70.100">
    <property type="match status" value="1"/>
</dbReference>
<accession>A0A8B6X4L1</accession>
<dbReference type="SUPFAM" id="SSF54909">
    <property type="entry name" value="Dimeric alpha+beta barrel"/>
    <property type="match status" value="1"/>
</dbReference>
<keyword evidence="2" id="KW-1185">Reference proteome</keyword>
<evidence type="ECO:0000313" key="2">
    <source>
        <dbReference type="Proteomes" id="UP000675920"/>
    </source>
</evidence>
<dbReference type="RefSeq" id="WP_028311708.1">
    <property type="nucleotide sequence ID" value="NZ_AXWS01000013.1"/>
</dbReference>
<dbReference type="InterPro" id="IPR011008">
    <property type="entry name" value="Dimeric_a/b-barrel"/>
</dbReference>
<feature type="domain" description="EthD" evidence="1">
    <location>
        <begin position="18"/>
        <end position="114"/>
    </location>
</feature>
<dbReference type="InterPro" id="IPR009799">
    <property type="entry name" value="EthD_dom"/>
</dbReference>
<evidence type="ECO:0000259" key="1">
    <source>
        <dbReference type="Pfam" id="PF07110"/>
    </source>
</evidence>
<reference evidence="3" key="1">
    <citation type="submission" date="2025-08" db="UniProtKB">
        <authorList>
            <consortium name="RefSeq"/>
        </authorList>
    </citation>
    <scope>IDENTIFICATION</scope>
</reference>
<sequence length="237" mass="26139">MNTPDPRGLKLMIVGRRRPGSTLAEHRHHIRHVHGELVLRYIAAEPANAPRRYVQNAVFDGSFRATAPGTDAFALNRDFVTEIWVPDFAALGRSRETAFYRDHLKGDEDNFVDQATVVFMPVRARELRPVAQAGFKCFGFLRKAPGVDAARFQQAWARAPAFAPALGHVQNDVLPAPDRPVPADAIDEFWLADEAAARALPAQWQAWVDEALVRPGLALADGSFFLLATEAVLHAGT</sequence>
<name>A0A8B6X4L1_9BURK</name>
<organism evidence="2 3">
    <name type="scientific">Derxia gummosa DSM 723</name>
    <dbReference type="NCBI Taxonomy" id="1121388"/>
    <lineage>
        <taxon>Bacteria</taxon>
        <taxon>Pseudomonadati</taxon>
        <taxon>Pseudomonadota</taxon>
        <taxon>Betaproteobacteria</taxon>
        <taxon>Burkholderiales</taxon>
        <taxon>Alcaligenaceae</taxon>
        <taxon>Derxia</taxon>
    </lineage>
</organism>
<dbReference type="OrthoDB" id="2613214at2"/>
<dbReference type="Proteomes" id="UP000675920">
    <property type="component" value="Unplaced"/>
</dbReference>
<evidence type="ECO:0000313" key="3">
    <source>
        <dbReference type="RefSeq" id="WP_028311708.1"/>
    </source>
</evidence>
<protein>
    <submittedName>
        <fullName evidence="3">EthD domain-containing protein</fullName>
    </submittedName>
</protein>
<dbReference type="AlphaFoldDB" id="A0A8B6X4L1"/>
<proteinExistence type="predicted"/>
<dbReference type="Pfam" id="PF07110">
    <property type="entry name" value="EthD"/>
    <property type="match status" value="1"/>
</dbReference>
<dbReference type="GO" id="GO:0016491">
    <property type="term" value="F:oxidoreductase activity"/>
    <property type="evidence" value="ECO:0007669"/>
    <property type="project" value="InterPro"/>
</dbReference>